<feature type="domain" description="AAA+ ATPase" evidence="1">
    <location>
        <begin position="342"/>
        <end position="508"/>
    </location>
</feature>
<proteinExistence type="predicted"/>
<name>A0ABP3S7R1_9ACTN</name>
<dbReference type="Gene3D" id="3.40.50.300">
    <property type="entry name" value="P-loop containing nucleotide triphosphate hydrolases"/>
    <property type="match status" value="1"/>
</dbReference>
<evidence type="ECO:0000259" key="1">
    <source>
        <dbReference type="SMART" id="SM00382"/>
    </source>
</evidence>
<accession>A0ABP3S7R1</accession>
<dbReference type="Pfam" id="PF07728">
    <property type="entry name" value="AAA_5"/>
    <property type="match status" value="1"/>
</dbReference>
<reference evidence="3" key="1">
    <citation type="journal article" date="2019" name="Int. J. Syst. Evol. Microbiol.">
        <title>The Global Catalogue of Microorganisms (GCM) 10K type strain sequencing project: providing services to taxonomists for standard genome sequencing and annotation.</title>
        <authorList>
            <consortium name="The Broad Institute Genomics Platform"/>
            <consortium name="The Broad Institute Genome Sequencing Center for Infectious Disease"/>
            <person name="Wu L."/>
            <person name="Ma J."/>
        </authorList>
    </citation>
    <scope>NUCLEOTIDE SEQUENCE [LARGE SCALE GENOMIC DNA]</scope>
    <source>
        <strain evidence="3">JCM 10671</strain>
    </source>
</reference>
<dbReference type="InterPro" id="IPR003593">
    <property type="entry name" value="AAA+_ATPase"/>
</dbReference>
<evidence type="ECO:0000313" key="2">
    <source>
        <dbReference type="EMBL" id="GAA0628438.1"/>
    </source>
</evidence>
<protein>
    <recommendedName>
        <fullName evidence="1">AAA+ ATPase domain-containing protein</fullName>
    </recommendedName>
</protein>
<keyword evidence="3" id="KW-1185">Reference proteome</keyword>
<dbReference type="Proteomes" id="UP001500957">
    <property type="component" value="Unassembled WGS sequence"/>
</dbReference>
<dbReference type="SUPFAM" id="SSF52540">
    <property type="entry name" value="P-loop containing nucleoside triphosphate hydrolases"/>
    <property type="match status" value="1"/>
</dbReference>
<dbReference type="PANTHER" id="PTHR37291:SF1">
    <property type="entry name" value="TYPE IV METHYL-DIRECTED RESTRICTION ENZYME ECOKMCRB SUBUNIT"/>
    <property type="match status" value="1"/>
</dbReference>
<organism evidence="2 3">
    <name type="scientific">Sporichthya brevicatena</name>
    <dbReference type="NCBI Taxonomy" id="171442"/>
    <lineage>
        <taxon>Bacteria</taxon>
        <taxon>Bacillati</taxon>
        <taxon>Actinomycetota</taxon>
        <taxon>Actinomycetes</taxon>
        <taxon>Sporichthyales</taxon>
        <taxon>Sporichthyaceae</taxon>
        <taxon>Sporichthya</taxon>
    </lineage>
</organism>
<dbReference type="InterPro" id="IPR011704">
    <property type="entry name" value="ATPase_dyneun-rel_AAA"/>
</dbReference>
<dbReference type="InterPro" id="IPR027417">
    <property type="entry name" value="P-loop_NTPase"/>
</dbReference>
<sequence>MAEVTRRRLGEIQRAIFAALLDHPDGLDAKEACARAEALCPPTAFENADYPSSPGARRYPKMQRFATISSVKAGWLVKHKGVWRLTDSGRGAYATYTDPDAFEAASRVGYKKWQQNHVPATYDAAEEAADAEAVRLEAADRTRQRRAWLIRGANVDGVSVLPQWFAEGFCSIGWRDVPEIPPGTTRAGIAALVKESTPDDSPVSRGLATGVLDRFHNVMRPGDLVATLARPNVYVGEITGDPLYTGDPLTPRRRPVRWRNAANPFLVSDLPPDAADSLRGQMTLSDLTDHFAEFARLGGVEVDATSELLRIDAVVPTPDEELAEQLLLPLDWLTETVELLNEKRQIVLYGPPGTGKTYLAQQLCKALVEAAGGEYDLVQFHPSYAYEDFFEGLRPRLDPDGSGGVAFELVPGPLRRMAARAAANPTVPFVLIIDEINRANLAKVFGELYFLLEYRNTSVSLQYSDESFALPKNLYLIGTMNTADRSIALVDAAMRRRFYFQGLFPTEAPVDGVLTKWLTRHRLPPEPAALLNALNDAIGDPDFAVGPSYLMTPRVGLPGGLERIWRTGILPLLAEHYFGEGRDIDAEFGLDALRERMGGAHRTDPSA</sequence>
<comment type="caution">
    <text evidence="2">The sequence shown here is derived from an EMBL/GenBank/DDBJ whole genome shotgun (WGS) entry which is preliminary data.</text>
</comment>
<dbReference type="InterPro" id="IPR052934">
    <property type="entry name" value="Methyl-DNA_Rec/Restrict_Enz"/>
</dbReference>
<dbReference type="EMBL" id="BAAAHE010000032">
    <property type="protein sequence ID" value="GAA0628438.1"/>
    <property type="molecule type" value="Genomic_DNA"/>
</dbReference>
<gene>
    <name evidence="2" type="ORF">GCM10009547_35090</name>
</gene>
<dbReference type="SMART" id="SM00382">
    <property type="entry name" value="AAA"/>
    <property type="match status" value="1"/>
</dbReference>
<evidence type="ECO:0000313" key="3">
    <source>
        <dbReference type="Proteomes" id="UP001500957"/>
    </source>
</evidence>
<dbReference type="PANTHER" id="PTHR37291">
    <property type="entry name" value="5-METHYLCYTOSINE-SPECIFIC RESTRICTION ENZYME B"/>
    <property type="match status" value="1"/>
</dbReference>
<dbReference type="CDD" id="cd00009">
    <property type="entry name" value="AAA"/>
    <property type="match status" value="1"/>
</dbReference>